<dbReference type="EMBL" id="JACNYK010000002">
    <property type="protein sequence ID" value="MBD1425295.1"/>
    <property type="molecule type" value="Genomic_DNA"/>
</dbReference>
<dbReference type="RefSeq" id="WP_190308469.1">
    <property type="nucleotide sequence ID" value="NZ_JACNYK010000002.1"/>
</dbReference>
<reference evidence="2 3" key="1">
    <citation type="submission" date="2020-08" db="EMBL/GenBank/DDBJ databases">
        <title>Sphingobacterium sp. DN00404 isolated from aquaculture water.</title>
        <authorList>
            <person name="Zhang M."/>
        </authorList>
    </citation>
    <scope>NUCLEOTIDE SEQUENCE [LARGE SCALE GENOMIC DNA]</scope>
    <source>
        <strain evidence="2 3">KCTC 32294</strain>
    </source>
</reference>
<feature type="domain" description="DUF4180" evidence="1">
    <location>
        <begin position="9"/>
        <end position="117"/>
    </location>
</feature>
<dbReference type="InterPro" id="IPR025438">
    <property type="entry name" value="DUF4180"/>
</dbReference>
<gene>
    <name evidence="2" type="ORF">H8B17_06845</name>
</gene>
<dbReference type="Proteomes" id="UP000606494">
    <property type="component" value="Unassembled WGS sequence"/>
</dbReference>
<organism evidence="2 3">
    <name type="scientific">Sphingobacterium arenae</name>
    <dbReference type="NCBI Taxonomy" id="1280598"/>
    <lineage>
        <taxon>Bacteria</taxon>
        <taxon>Pseudomonadati</taxon>
        <taxon>Bacteroidota</taxon>
        <taxon>Sphingobacteriia</taxon>
        <taxon>Sphingobacteriales</taxon>
        <taxon>Sphingobacteriaceae</taxon>
        <taxon>Sphingobacterium</taxon>
    </lineage>
</organism>
<keyword evidence="3" id="KW-1185">Reference proteome</keyword>
<dbReference type="Pfam" id="PF13788">
    <property type="entry name" value="DUF4180"/>
    <property type="match status" value="1"/>
</dbReference>
<name>A0ABR7Y1W8_9SPHI</name>
<evidence type="ECO:0000313" key="3">
    <source>
        <dbReference type="Proteomes" id="UP000606494"/>
    </source>
</evidence>
<proteinExistence type="predicted"/>
<sequence>MDIQPHKINNIEIAEIIADEIFIQNAEDALDLMGNVYYQGFDKMIIHQKNITSDFFDLKNKMAGEILQKFSNYRISLVIVGDFARFESKSLSDFIRESNKGKHVNFVASFEDAIEALSR</sequence>
<accession>A0ABR7Y1W8</accession>
<evidence type="ECO:0000313" key="2">
    <source>
        <dbReference type="EMBL" id="MBD1425295.1"/>
    </source>
</evidence>
<protein>
    <submittedName>
        <fullName evidence="2">DUF4180 domain-containing protein</fullName>
    </submittedName>
</protein>
<evidence type="ECO:0000259" key="1">
    <source>
        <dbReference type="Pfam" id="PF13788"/>
    </source>
</evidence>
<comment type="caution">
    <text evidence="2">The sequence shown here is derived from an EMBL/GenBank/DDBJ whole genome shotgun (WGS) entry which is preliminary data.</text>
</comment>